<name>Q2J567_FRACC</name>
<feature type="region of interest" description="Disordered" evidence="1">
    <location>
        <begin position="122"/>
        <end position="159"/>
    </location>
</feature>
<gene>
    <name evidence="2" type="ordered locus">Francci3_4229</name>
</gene>
<proteinExistence type="predicted"/>
<evidence type="ECO:0000313" key="3">
    <source>
        <dbReference type="Proteomes" id="UP000001937"/>
    </source>
</evidence>
<dbReference type="HOGENOM" id="CLU_1445709_0_0_11"/>
<reference evidence="2 3" key="1">
    <citation type="journal article" date="2007" name="Genome Res.">
        <title>Genome characteristics of facultatively symbiotic Frankia sp. strains reflect host range and host plant biogeography.</title>
        <authorList>
            <person name="Normand P."/>
            <person name="Lapierre P."/>
            <person name="Tisa L.S."/>
            <person name="Gogarten J.P."/>
            <person name="Alloisio N."/>
            <person name="Bagnarol E."/>
            <person name="Bassi C.A."/>
            <person name="Berry A.M."/>
            <person name="Bickhart D.M."/>
            <person name="Choisne N."/>
            <person name="Couloux A."/>
            <person name="Cournoyer B."/>
            <person name="Cruveiller S."/>
            <person name="Daubin V."/>
            <person name="Demange N."/>
            <person name="Francino M.P."/>
            <person name="Goltsman E."/>
            <person name="Huang Y."/>
            <person name="Kopp O.R."/>
            <person name="Labarre L."/>
            <person name="Lapidus A."/>
            <person name="Lavire C."/>
            <person name="Marechal J."/>
            <person name="Martinez M."/>
            <person name="Mastronunzio J.E."/>
            <person name="Mullin B.C."/>
            <person name="Niemann J."/>
            <person name="Pujic P."/>
            <person name="Rawnsley T."/>
            <person name="Rouy Z."/>
            <person name="Schenowitz C."/>
            <person name="Sellstedt A."/>
            <person name="Tavares F."/>
            <person name="Tomkins J.P."/>
            <person name="Vallenet D."/>
            <person name="Valverde C."/>
            <person name="Wall L.G."/>
            <person name="Wang Y."/>
            <person name="Medigue C."/>
            <person name="Benson D.R."/>
        </authorList>
    </citation>
    <scope>NUCLEOTIDE SEQUENCE [LARGE SCALE GENOMIC DNA]</scope>
    <source>
        <strain evidence="3">DSM 45818 / CECT 9043 / CcI3</strain>
    </source>
</reference>
<organism evidence="2 3">
    <name type="scientific">Frankia casuarinae (strain DSM 45818 / CECT 9043 / HFP020203 / CcI3)</name>
    <dbReference type="NCBI Taxonomy" id="106370"/>
    <lineage>
        <taxon>Bacteria</taxon>
        <taxon>Bacillati</taxon>
        <taxon>Actinomycetota</taxon>
        <taxon>Actinomycetes</taxon>
        <taxon>Frankiales</taxon>
        <taxon>Frankiaceae</taxon>
        <taxon>Frankia</taxon>
    </lineage>
</organism>
<evidence type="ECO:0000313" key="2">
    <source>
        <dbReference type="EMBL" id="ABD13575.1"/>
    </source>
</evidence>
<sequence>MDQAPIGARVPTVVISGRNLVRLAVGAFAESARKIPSVIFVRAAEHSQFPGNPGGSAVVSLECGVRVFLHPLRWAGNVTATGTETARGVPPGPDLPRRPVRGRSGPVADFSRHAVDADRFSWSGPRPECPSRARNRGLVRSSAGCGGPAAQRPRRGQRPGDCGTCGHCGTCGYGRKGVSVRPARLVG</sequence>
<dbReference type="AlphaFoldDB" id="Q2J567"/>
<accession>Q2J567</accession>
<feature type="region of interest" description="Disordered" evidence="1">
    <location>
        <begin position="83"/>
        <end position="108"/>
    </location>
</feature>
<evidence type="ECO:0000256" key="1">
    <source>
        <dbReference type="SAM" id="MobiDB-lite"/>
    </source>
</evidence>
<protein>
    <submittedName>
        <fullName evidence="2">Uncharacterized protein</fullName>
    </submittedName>
</protein>
<dbReference type="EMBL" id="CP000249">
    <property type="protein sequence ID" value="ABD13575.1"/>
    <property type="molecule type" value="Genomic_DNA"/>
</dbReference>
<dbReference type="KEGG" id="fra:Francci3_4229"/>
<dbReference type="Proteomes" id="UP000001937">
    <property type="component" value="Chromosome"/>
</dbReference>
<keyword evidence="3" id="KW-1185">Reference proteome</keyword>